<protein>
    <submittedName>
        <fullName evidence="1">Uncharacterized protein</fullName>
    </submittedName>
</protein>
<dbReference type="GO" id="GO:0042834">
    <property type="term" value="F:peptidoglycan binding"/>
    <property type="evidence" value="ECO:0007669"/>
    <property type="project" value="InterPro"/>
</dbReference>
<dbReference type="Proteomes" id="UP000249915">
    <property type="component" value="Unassembled WGS sequence"/>
</dbReference>
<reference evidence="1 2" key="1">
    <citation type="submission" date="2016-07" db="EMBL/GenBank/DDBJ databases">
        <title>Draft genome sequence of Prauserella muralis DSM 45305, isolated from a mould-covered wall in an indoor environment.</title>
        <authorList>
            <person name="Ruckert C."/>
            <person name="Albersmeier A."/>
            <person name="Jiang C.-L."/>
            <person name="Jiang Y."/>
            <person name="Kalinowski J."/>
            <person name="Schneider O."/>
            <person name="Winkler A."/>
            <person name="Zotchev S.B."/>
        </authorList>
    </citation>
    <scope>NUCLEOTIDE SEQUENCE [LARGE SCALE GENOMIC DNA]</scope>
    <source>
        <strain evidence="1 2">DSM 45305</strain>
    </source>
</reference>
<comment type="caution">
    <text evidence="1">The sequence shown here is derived from an EMBL/GenBank/DDBJ whole genome shotgun (WGS) entry which is preliminary data.</text>
</comment>
<sequence length="515" mass="52881">MRRHPRKASLLAVLVAGVLTALTLTPATVGTAGAGPGGPLAGWRHERVAPGVDLYRGVLSGTPGSDFWTVTLRQDGAQLLPAAQARTLAERLRAAGFAPRVEPVSWPAGADRHGVLGHRVRVGTFGGQNQADNRRAALREAGFDAVTDWTGGDGTPGTGLAQVAVAVIDPHRFRGSLAGDTGEAVAGRETVTSIAGDALLAVNAGFFVVGTADGIPGAPAGIAAYDGRLQGAATNGRVAMILRGDGLRPEFRKLSTELRVRAGSASELVDGVNRVPGRIRNCGGVGGDEPTQAPLHDVTCTDPDEIVRFTPELGAGTPAGPGVEAVLDGEGRVLALRERGGAVPQGGSVLAGTGQGEQWLREHATAGTRLAVTQRITDEQGREVRLGPDDDIVNGGPTLVRDGRVAVEFGADGIERAGDPTFAYAWGIKRNPRTFAGIDRAGRVLLVASAGRQPGYSDGLGLAEGARFLRSLGAVEAMNLDGGGSTAMVAGGERVTMPSDATGERPVGDALVLRR</sequence>
<dbReference type="Gene3D" id="3.30.70.1070">
    <property type="entry name" value="Sporulation related repeat"/>
    <property type="match status" value="1"/>
</dbReference>
<proteinExistence type="predicted"/>
<dbReference type="EMBL" id="MASW01000001">
    <property type="protein sequence ID" value="PXY32362.1"/>
    <property type="molecule type" value="Genomic_DNA"/>
</dbReference>
<dbReference type="SUPFAM" id="SSF110997">
    <property type="entry name" value="Sporulation related repeat"/>
    <property type="match status" value="1"/>
</dbReference>
<dbReference type="InterPro" id="IPR007730">
    <property type="entry name" value="SPOR-like_dom"/>
</dbReference>
<name>A0A2V4BCX8_9PSEU</name>
<dbReference type="InterPro" id="IPR018711">
    <property type="entry name" value="NAGPA"/>
</dbReference>
<dbReference type="Pfam" id="PF05036">
    <property type="entry name" value="SPOR"/>
    <property type="match status" value="1"/>
</dbReference>
<dbReference type="PANTHER" id="PTHR40446:SF2">
    <property type="entry name" value="N-ACETYLGLUCOSAMINE-1-PHOSPHODIESTER ALPHA-N-ACETYLGLUCOSAMINIDASE"/>
    <property type="match status" value="1"/>
</dbReference>
<organism evidence="1 2">
    <name type="scientific">Prauserella muralis</name>
    <dbReference type="NCBI Taxonomy" id="588067"/>
    <lineage>
        <taxon>Bacteria</taxon>
        <taxon>Bacillati</taxon>
        <taxon>Actinomycetota</taxon>
        <taxon>Actinomycetes</taxon>
        <taxon>Pseudonocardiales</taxon>
        <taxon>Pseudonocardiaceae</taxon>
        <taxon>Prauserella</taxon>
    </lineage>
</organism>
<dbReference type="PANTHER" id="PTHR40446">
    <property type="entry name" value="N-ACETYLGLUCOSAMINE-1-PHOSPHODIESTER ALPHA-N-ACETYLGLUCOSAMINIDASE"/>
    <property type="match status" value="1"/>
</dbReference>
<dbReference type="InterPro" id="IPR036680">
    <property type="entry name" value="SPOR-like_sf"/>
</dbReference>
<evidence type="ECO:0000313" key="1">
    <source>
        <dbReference type="EMBL" id="PXY32362.1"/>
    </source>
</evidence>
<gene>
    <name evidence="1" type="ORF">BAY60_08830</name>
</gene>
<accession>A0A2V4BCX8</accession>
<dbReference type="RefSeq" id="WP_112280394.1">
    <property type="nucleotide sequence ID" value="NZ_MASW01000001.1"/>
</dbReference>
<dbReference type="Pfam" id="PF09992">
    <property type="entry name" value="NAGPA"/>
    <property type="match status" value="1"/>
</dbReference>
<dbReference type="AlphaFoldDB" id="A0A2V4BCX8"/>
<keyword evidence="2" id="KW-1185">Reference proteome</keyword>
<dbReference type="OrthoDB" id="9809781at2"/>
<evidence type="ECO:0000313" key="2">
    <source>
        <dbReference type="Proteomes" id="UP000249915"/>
    </source>
</evidence>